<comment type="caution">
    <text evidence="5">The sequence shown here is derived from an EMBL/GenBank/DDBJ whole genome shotgun (WGS) entry which is preliminary data.</text>
</comment>
<feature type="domain" description="Enoyl reductase (ER)" evidence="4">
    <location>
        <begin position="10"/>
        <end position="326"/>
    </location>
</feature>
<sequence>MKALVVEEFGDSSKLKYSETTKPDPAEGEVLVKNQICGLNYLDIIITKGLQLSLESLGSTFPVTMGVEAAGIVEKIGDKVDGVAVGDRVGYVVIGSGAHADYSKVPASSLIKIPPEISFEQAATAIVQGMTAHYLVHSTGRVKPGDKVLVHTAAGGTGSLVCQMAKNAGAFVIGTTSTEAKAAKVRESGADEVILYSQKDFVEEVNRITDGKGVNVIYDGVGKTTLHRGFNCLAVQGIMVSYGLISGPAEPVEISTLAKGSFSLCRPHLTHYIATDEDLKWRSSEVFDWIKEGKVKIGDFTVFPLSDGRKAYELMESGKSTGKILMRP</sequence>
<dbReference type="SMART" id="SM00829">
    <property type="entry name" value="PKS_ER"/>
    <property type="match status" value="1"/>
</dbReference>
<dbReference type="InterPro" id="IPR013154">
    <property type="entry name" value="ADH-like_N"/>
</dbReference>
<dbReference type="CDD" id="cd05286">
    <property type="entry name" value="QOR2"/>
    <property type="match status" value="1"/>
</dbReference>
<dbReference type="InterPro" id="IPR011032">
    <property type="entry name" value="GroES-like_sf"/>
</dbReference>
<keyword evidence="2" id="KW-0521">NADP</keyword>
<evidence type="ECO:0000256" key="1">
    <source>
        <dbReference type="ARBA" id="ARBA00010371"/>
    </source>
</evidence>
<comment type="similarity">
    <text evidence="1">Belongs to the zinc-containing alcohol dehydrogenase family. Quinone oxidoreductase subfamily.</text>
</comment>
<dbReference type="PANTHER" id="PTHR48106:SF13">
    <property type="entry name" value="QUINONE OXIDOREDUCTASE-RELATED"/>
    <property type="match status" value="1"/>
</dbReference>
<evidence type="ECO:0000313" key="5">
    <source>
        <dbReference type="EMBL" id="CAH3042845.1"/>
    </source>
</evidence>
<dbReference type="InterPro" id="IPR002364">
    <property type="entry name" value="Quin_OxRdtase/zeta-crystal_CS"/>
</dbReference>
<dbReference type="Pfam" id="PF00107">
    <property type="entry name" value="ADH_zinc_N"/>
    <property type="match status" value="1"/>
</dbReference>
<evidence type="ECO:0000256" key="3">
    <source>
        <dbReference type="ARBA" id="ARBA00023002"/>
    </source>
</evidence>
<dbReference type="Gene3D" id="3.40.50.720">
    <property type="entry name" value="NAD(P)-binding Rossmann-like Domain"/>
    <property type="match status" value="1"/>
</dbReference>
<dbReference type="InterPro" id="IPR020843">
    <property type="entry name" value="ER"/>
</dbReference>
<dbReference type="Pfam" id="PF08240">
    <property type="entry name" value="ADH_N"/>
    <property type="match status" value="1"/>
</dbReference>
<dbReference type="InterPro" id="IPR047618">
    <property type="entry name" value="QOR-like"/>
</dbReference>
<dbReference type="Proteomes" id="UP001159405">
    <property type="component" value="Unassembled WGS sequence"/>
</dbReference>
<dbReference type="Gene3D" id="3.90.180.10">
    <property type="entry name" value="Medium-chain alcohol dehydrogenases, catalytic domain"/>
    <property type="match status" value="1"/>
</dbReference>
<dbReference type="InterPro" id="IPR013149">
    <property type="entry name" value="ADH-like_C"/>
</dbReference>
<evidence type="ECO:0000259" key="4">
    <source>
        <dbReference type="SMART" id="SM00829"/>
    </source>
</evidence>
<proteinExistence type="inferred from homology"/>
<dbReference type="InterPro" id="IPR036291">
    <property type="entry name" value="NAD(P)-bd_dom_sf"/>
</dbReference>
<organism evidence="5 6">
    <name type="scientific">Porites lobata</name>
    <dbReference type="NCBI Taxonomy" id="104759"/>
    <lineage>
        <taxon>Eukaryota</taxon>
        <taxon>Metazoa</taxon>
        <taxon>Cnidaria</taxon>
        <taxon>Anthozoa</taxon>
        <taxon>Hexacorallia</taxon>
        <taxon>Scleractinia</taxon>
        <taxon>Fungiina</taxon>
        <taxon>Poritidae</taxon>
        <taxon>Porites</taxon>
    </lineage>
</organism>
<reference evidence="5 6" key="1">
    <citation type="submission" date="2022-05" db="EMBL/GenBank/DDBJ databases">
        <authorList>
            <consortium name="Genoscope - CEA"/>
            <person name="William W."/>
        </authorList>
    </citation>
    <scope>NUCLEOTIDE SEQUENCE [LARGE SCALE GENOMIC DNA]</scope>
</reference>
<name>A0ABN8N596_9CNID</name>
<dbReference type="SUPFAM" id="SSF50129">
    <property type="entry name" value="GroES-like"/>
    <property type="match status" value="1"/>
</dbReference>
<dbReference type="SUPFAM" id="SSF51735">
    <property type="entry name" value="NAD(P)-binding Rossmann-fold domains"/>
    <property type="match status" value="1"/>
</dbReference>
<protein>
    <recommendedName>
        <fullName evidence="4">Enoyl reductase (ER) domain-containing protein</fullName>
    </recommendedName>
</protein>
<dbReference type="PROSITE" id="PS01162">
    <property type="entry name" value="QOR_ZETA_CRYSTAL"/>
    <property type="match status" value="1"/>
</dbReference>
<evidence type="ECO:0000313" key="6">
    <source>
        <dbReference type="Proteomes" id="UP001159405"/>
    </source>
</evidence>
<dbReference type="EMBL" id="CALNXK010000010">
    <property type="protein sequence ID" value="CAH3042845.1"/>
    <property type="molecule type" value="Genomic_DNA"/>
</dbReference>
<gene>
    <name evidence="5" type="ORF">PLOB_00000659</name>
</gene>
<evidence type="ECO:0000256" key="2">
    <source>
        <dbReference type="ARBA" id="ARBA00022857"/>
    </source>
</evidence>
<dbReference type="PANTHER" id="PTHR48106">
    <property type="entry name" value="QUINONE OXIDOREDUCTASE PIG3-RELATED"/>
    <property type="match status" value="1"/>
</dbReference>
<accession>A0ABN8N596</accession>
<keyword evidence="6" id="KW-1185">Reference proteome</keyword>
<keyword evidence="3" id="KW-0560">Oxidoreductase</keyword>